<evidence type="ECO:0000256" key="1">
    <source>
        <dbReference type="SAM" id="MobiDB-lite"/>
    </source>
</evidence>
<reference evidence="3 4" key="1">
    <citation type="submission" date="2020-08" db="EMBL/GenBank/DDBJ databases">
        <title>Genomic Encyclopedia of Type Strains, Phase IV (KMG-V): Genome sequencing to study the core and pangenomes of soil and plant-associated prokaryotes.</title>
        <authorList>
            <person name="Whitman W."/>
        </authorList>
    </citation>
    <scope>NUCLEOTIDE SEQUENCE [LARGE SCALE GENOMIC DNA]</scope>
    <source>
        <strain evidence="3 4">M8UP14</strain>
    </source>
</reference>
<sequence>MPVAALSQSSSGSHALTSVRKPPVRAMADITKASQNAIDFPPGRAEPQRLLNAREVAARLGVSERWVRDHTTRRSPKIVGVKLGTLMRYRCADVDEFMERLTTSRSSFQRQFGG</sequence>
<feature type="domain" description="Helix-turn-helix" evidence="2">
    <location>
        <begin position="50"/>
        <end position="100"/>
    </location>
</feature>
<keyword evidence="4" id="KW-1185">Reference proteome</keyword>
<dbReference type="InterPro" id="IPR009061">
    <property type="entry name" value="DNA-bd_dom_put_sf"/>
</dbReference>
<feature type="region of interest" description="Disordered" evidence="1">
    <location>
        <begin position="1"/>
        <end position="22"/>
    </location>
</feature>
<dbReference type="AlphaFoldDB" id="A0A7W7ZIW4"/>
<organism evidence="3 4">
    <name type="scientific">Granulicella aggregans</name>
    <dbReference type="NCBI Taxonomy" id="474949"/>
    <lineage>
        <taxon>Bacteria</taxon>
        <taxon>Pseudomonadati</taxon>
        <taxon>Acidobacteriota</taxon>
        <taxon>Terriglobia</taxon>
        <taxon>Terriglobales</taxon>
        <taxon>Acidobacteriaceae</taxon>
        <taxon>Granulicella</taxon>
    </lineage>
</organism>
<keyword evidence="3" id="KW-0238">DNA-binding</keyword>
<dbReference type="SUPFAM" id="SSF46955">
    <property type="entry name" value="Putative DNA-binding domain"/>
    <property type="match status" value="1"/>
</dbReference>
<proteinExistence type="predicted"/>
<dbReference type="EMBL" id="JACHIP010000008">
    <property type="protein sequence ID" value="MBB5060011.1"/>
    <property type="molecule type" value="Genomic_DNA"/>
</dbReference>
<evidence type="ECO:0000313" key="4">
    <source>
        <dbReference type="Proteomes" id="UP000540989"/>
    </source>
</evidence>
<dbReference type="InterPro" id="IPR041657">
    <property type="entry name" value="HTH_17"/>
</dbReference>
<evidence type="ECO:0000313" key="3">
    <source>
        <dbReference type="EMBL" id="MBB5060011.1"/>
    </source>
</evidence>
<gene>
    <name evidence="3" type="ORF">HDF16_004745</name>
</gene>
<dbReference type="RefSeq" id="WP_432432266.1">
    <property type="nucleotide sequence ID" value="NZ_JACHIP010000008.1"/>
</dbReference>
<name>A0A7W7ZIW4_9BACT</name>
<dbReference type="GO" id="GO:0003677">
    <property type="term" value="F:DNA binding"/>
    <property type="evidence" value="ECO:0007669"/>
    <property type="project" value="UniProtKB-KW"/>
</dbReference>
<comment type="caution">
    <text evidence="3">The sequence shown here is derived from an EMBL/GenBank/DDBJ whole genome shotgun (WGS) entry which is preliminary data.</text>
</comment>
<feature type="compositionally biased region" description="Polar residues" evidence="1">
    <location>
        <begin position="1"/>
        <end position="16"/>
    </location>
</feature>
<dbReference type="Proteomes" id="UP000540989">
    <property type="component" value="Unassembled WGS sequence"/>
</dbReference>
<protein>
    <submittedName>
        <fullName evidence="3">Putative DNA-binding transcriptional regulator AlpA</fullName>
    </submittedName>
</protein>
<dbReference type="Pfam" id="PF12728">
    <property type="entry name" value="HTH_17"/>
    <property type="match status" value="1"/>
</dbReference>
<accession>A0A7W7ZIW4</accession>
<evidence type="ECO:0000259" key="2">
    <source>
        <dbReference type="Pfam" id="PF12728"/>
    </source>
</evidence>